<evidence type="ECO:0000313" key="3">
    <source>
        <dbReference type="EMBL" id="GGG01433.1"/>
    </source>
</evidence>
<dbReference type="AlphaFoldDB" id="A0A917CZV6"/>
<evidence type="ECO:0008006" key="5">
    <source>
        <dbReference type="Google" id="ProtNLM"/>
    </source>
</evidence>
<gene>
    <name evidence="3" type="ORF">GCM10007304_14270</name>
</gene>
<keyword evidence="4" id="KW-1185">Reference proteome</keyword>
<feature type="region of interest" description="Disordered" evidence="1">
    <location>
        <begin position="88"/>
        <end position="107"/>
    </location>
</feature>
<feature type="signal peptide" evidence="2">
    <location>
        <begin position="1"/>
        <end position="30"/>
    </location>
</feature>
<accession>A0A917CZV6</accession>
<evidence type="ECO:0000256" key="1">
    <source>
        <dbReference type="SAM" id="MobiDB-lite"/>
    </source>
</evidence>
<feature type="chain" id="PRO_5037828032" description="Insoluble domain protein" evidence="2">
    <location>
        <begin position="31"/>
        <end position="329"/>
    </location>
</feature>
<feature type="region of interest" description="Disordered" evidence="1">
    <location>
        <begin position="280"/>
        <end position="306"/>
    </location>
</feature>
<dbReference type="EMBL" id="BMCU01000002">
    <property type="protein sequence ID" value="GGG01433.1"/>
    <property type="molecule type" value="Genomic_DNA"/>
</dbReference>
<evidence type="ECO:0000256" key="2">
    <source>
        <dbReference type="SAM" id="SignalP"/>
    </source>
</evidence>
<sequence length="329" mass="31588">MTSPHILRALAVALTVPVAVMLGSATAALAAPGQPGVDSTATDQAGVTNSVPSTDDWEYLGGINPDAQFEDAPTQPVPTNSAPLRTYTAPQRARTSPAGAVEPVNPAPAPQVRVAPVQAAPDTLRFGANVIQRPPWLPRDLADQSNNTFAVIEASGDTALRTAGIDAPRADRVAAGSVAGAVGGGLLAAAVVGVPAVALSSGGGALIGAAVGAAVTAPVAAVAAPVVGTVPGAVAGAAAGALVGAAAGAAAAVPAVVGAAGVGTVVGGVVGGAFAAGSEPDSAQPMAPTASPSGAPTFDQVTASAQQSLRPLTDQVDQVIRSLPINLPR</sequence>
<proteinExistence type="predicted"/>
<keyword evidence="2" id="KW-0732">Signal</keyword>
<protein>
    <recommendedName>
        <fullName evidence="5">Insoluble domain protein</fullName>
    </recommendedName>
</protein>
<organism evidence="3 4">
    <name type="scientific">Rhodococcoides trifolii</name>
    <dbReference type="NCBI Taxonomy" id="908250"/>
    <lineage>
        <taxon>Bacteria</taxon>
        <taxon>Bacillati</taxon>
        <taxon>Actinomycetota</taxon>
        <taxon>Actinomycetes</taxon>
        <taxon>Mycobacteriales</taxon>
        <taxon>Nocardiaceae</taxon>
        <taxon>Rhodococcoides</taxon>
    </lineage>
</organism>
<feature type="compositionally biased region" description="Polar residues" evidence="1">
    <location>
        <begin position="290"/>
        <end position="306"/>
    </location>
</feature>
<comment type="caution">
    <text evidence="3">The sequence shown here is derived from an EMBL/GenBank/DDBJ whole genome shotgun (WGS) entry which is preliminary data.</text>
</comment>
<name>A0A917CZV6_9NOCA</name>
<dbReference type="RefSeq" id="WP_188544126.1">
    <property type="nucleotide sequence ID" value="NZ_BMCU01000002.1"/>
</dbReference>
<reference evidence="3" key="2">
    <citation type="submission" date="2020-09" db="EMBL/GenBank/DDBJ databases">
        <authorList>
            <person name="Sun Q."/>
            <person name="Sedlacek I."/>
        </authorList>
    </citation>
    <scope>NUCLEOTIDE SEQUENCE</scope>
    <source>
        <strain evidence="3">CCM 7905</strain>
    </source>
</reference>
<dbReference type="Proteomes" id="UP000654257">
    <property type="component" value="Unassembled WGS sequence"/>
</dbReference>
<evidence type="ECO:0000313" key="4">
    <source>
        <dbReference type="Proteomes" id="UP000654257"/>
    </source>
</evidence>
<reference evidence="3" key="1">
    <citation type="journal article" date="2014" name="Int. J. Syst. Evol. Microbiol.">
        <title>Complete genome sequence of Corynebacterium casei LMG S-19264T (=DSM 44701T), isolated from a smear-ripened cheese.</title>
        <authorList>
            <consortium name="US DOE Joint Genome Institute (JGI-PGF)"/>
            <person name="Walter F."/>
            <person name="Albersmeier A."/>
            <person name="Kalinowski J."/>
            <person name="Ruckert C."/>
        </authorList>
    </citation>
    <scope>NUCLEOTIDE SEQUENCE</scope>
    <source>
        <strain evidence="3">CCM 7905</strain>
    </source>
</reference>